<evidence type="ECO:0000313" key="2">
    <source>
        <dbReference type="EMBL" id="GKT37553.1"/>
    </source>
</evidence>
<feature type="non-terminal residue" evidence="2">
    <location>
        <position position="1"/>
    </location>
</feature>
<keyword evidence="3" id="KW-1185">Reference proteome</keyword>
<accession>A0ABQ5KYR7</accession>
<sequence>GTTYGVRTTPSTSLLSTTSHPPATTMPSVSTSDLHALRYLLANKLAQDVVMMRQNLKSAKQYLDKHRSEVVGMSGQMTRSVERLTEKKSVMIKAIEDAKKEKEIALAERLPKKPLT</sequence>
<name>A0ABQ5KYR7_9EUKA</name>
<reference evidence="2" key="1">
    <citation type="submission" date="2022-03" db="EMBL/GenBank/DDBJ databases">
        <title>Draft genome sequence of Aduncisulcus paluster, a free-living microaerophilic Fornicata.</title>
        <authorList>
            <person name="Yuyama I."/>
            <person name="Kume K."/>
            <person name="Tamura T."/>
            <person name="Inagaki Y."/>
            <person name="Hashimoto T."/>
        </authorList>
    </citation>
    <scope>NUCLEOTIDE SEQUENCE</scope>
    <source>
        <strain evidence="2">NY0171</strain>
    </source>
</reference>
<protein>
    <submittedName>
        <fullName evidence="2">Uncharacterized protein</fullName>
    </submittedName>
</protein>
<dbReference type="Proteomes" id="UP001057375">
    <property type="component" value="Unassembled WGS sequence"/>
</dbReference>
<evidence type="ECO:0000313" key="3">
    <source>
        <dbReference type="Proteomes" id="UP001057375"/>
    </source>
</evidence>
<evidence type="ECO:0000256" key="1">
    <source>
        <dbReference type="SAM" id="MobiDB-lite"/>
    </source>
</evidence>
<gene>
    <name evidence="2" type="ORF">ADUPG1_003491</name>
</gene>
<organism evidence="2 3">
    <name type="scientific">Aduncisulcus paluster</name>
    <dbReference type="NCBI Taxonomy" id="2918883"/>
    <lineage>
        <taxon>Eukaryota</taxon>
        <taxon>Metamonada</taxon>
        <taxon>Carpediemonas-like organisms</taxon>
        <taxon>Aduncisulcus</taxon>
    </lineage>
</organism>
<feature type="compositionally biased region" description="Low complexity" evidence="1">
    <location>
        <begin position="8"/>
        <end position="25"/>
    </location>
</feature>
<feature type="region of interest" description="Disordered" evidence="1">
    <location>
        <begin position="1"/>
        <end position="29"/>
    </location>
</feature>
<comment type="caution">
    <text evidence="2">The sequence shown here is derived from an EMBL/GenBank/DDBJ whole genome shotgun (WGS) entry which is preliminary data.</text>
</comment>
<proteinExistence type="predicted"/>
<dbReference type="EMBL" id="BQXS01004798">
    <property type="protein sequence ID" value="GKT37553.1"/>
    <property type="molecule type" value="Genomic_DNA"/>
</dbReference>